<dbReference type="GO" id="GO:0008483">
    <property type="term" value="F:transaminase activity"/>
    <property type="evidence" value="ECO:0007669"/>
    <property type="project" value="TreeGrafter"/>
</dbReference>
<evidence type="ECO:0000313" key="6">
    <source>
        <dbReference type="Proteomes" id="UP000216316"/>
    </source>
</evidence>
<dbReference type="Proteomes" id="UP000215828">
    <property type="component" value="Unassembled WGS sequence"/>
</dbReference>
<keyword evidence="1" id="KW-0663">Pyridoxal phosphate</keyword>
<comment type="caution">
    <text evidence="4">The sequence shown here is derived from an EMBL/GenBank/DDBJ whole genome shotgun (WGS) entry which is preliminary data.</text>
</comment>
<dbReference type="InterPro" id="IPR050478">
    <property type="entry name" value="Ethylene_sulfur-biosynth"/>
</dbReference>
<reference evidence="5 6" key="3">
    <citation type="submission" date="2017-09" db="EMBL/GenBank/DDBJ databases">
        <title>Tripartite evolution among Lactobacillus johnsonii, Lactobacillus taiwanensis, Lactobacillus reuteri and their rodent host.</title>
        <authorList>
            <person name="Wang T."/>
            <person name="Knowles S."/>
            <person name="Cheng C."/>
        </authorList>
    </citation>
    <scope>NUCLEOTIDE SEQUENCE [LARGE SCALE GENOMIC DNA]</scope>
    <source>
        <strain evidence="4 5">609q</strain>
        <strain evidence="3 6">609u</strain>
    </source>
</reference>
<dbReference type="PANTHER" id="PTHR43795:SF2">
    <property type="entry name" value="BIFUNCTIONAL ASPARTATE AMINOTRANSFERASE AND GLUTAMATE_ASPARTATE-PREPHENATE AMINOTRANSFERASE"/>
    <property type="match status" value="1"/>
</dbReference>
<dbReference type="GO" id="GO:0006520">
    <property type="term" value="P:amino acid metabolic process"/>
    <property type="evidence" value="ECO:0007669"/>
    <property type="project" value="TreeGrafter"/>
</dbReference>
<dbReference type="GO" id="GO:0030170">
    <property type="term" value="F:pyridoxal phosphate binding"/>
    <property type="evidence" value="ECO:0007669"/>
    <property type="project" value="InterPro"/>
</dbReference>
<dbReference type="EMBL" id="NGNV01000001">
    <property type="protein sequence ID" value="OYR89138.1"/>
    <property type="molecule type" value="Genomic_DNA"/>
</dbReference>
<dbReference type="InterPro" id="IPR015421">
    <property type="entry name" value="PyrdxlP-dep_Trfase_major"/>
</dbReference>
<proteinExistence type="predicted"/>
<dbReference type="EMBL" id="NGNX01000001">
    <property type="protein sequence ID" value="OYR93460.1"/>
    <property type="molecule type" value="Genomic_DNA"/>
</dbReference>
<dbReference type="InterPro" id="IPR015422">
    <property type="entry name" value="PyrdxlP-dep_Trfase_small"/>
</dbReference>
<reference evidence="4 5" key="1">
    <citation type="submission" date="2017-04" db="EMBL/GenBank/DDBJ databases">
        <authorList>
            <person name="Afonso C.L."/>
            <person name="Miller P.J."/>
            <person name="Scott M.A."/>
            <person name="Spackman E."/>
            <person name="Goraichik I."/>
            <person name="Dimitrov K.M."/>
            <person name="Suarez D.L."/>
            <person name="Swayne D.E."/>
        </authorList>
    </citation>
    <scope>NUCLEOTIDE SEQUENCE [LARGE SCALE GENOMIC DNA]</scope>
    <source>
        <strain evidence="4 5">609q</strain>
    </source>
</reference>
<dbReference type="InterPro" id="IPR022518">
    <property type="entry name" value="Aspartate_4-decarboxylase"/>
</dbReference>
<reference evidence="3 6" key="2">
    <citation type="submission" date="2017-05" db="EMBL/GenBank/DDBJ databases">
        <authorList>
            <person name="Lin X.B."/>
            <person name="Stothard P."/>
            <person name="Tasseva G."/>
            <person name="Walter J."/>
        </authorList>
    </citation>
    <scope>NUCLEOTIDE SEQUENCE [LARGE SCALE GENOMIC DNA]</scope>
    <source>
        <strain evidence="3 6">609u</strain>
    </source>
</reference>
<dbReference type="NCBIfam" id="TIGR03801">
    <property type="entry name" value="asp_4_decarbox"/>
    <property type="match status" value="1"/>
</dbReference>
<sequence>MNNFSNQDEKELEKLGAFEISRKMLALAQKNEQSNIFLNAGRGNPNWIQTISRLAFARLVQFGVYDSKQTIDNGIMAGYMPTEGIRERLFAFLDPDKNEEDQFLVDAVNYCHDTLKLDRDDVVAEWVNGVIGNDYPVPDRCLKNTQVIINHYLQGLSYEGVDLENETQLFPTEGATAAIVYAFHSLSENHLLNKGDKIAINTPIFTPYLRIPELNDYDLVEVDLHSYEKNNWEINPKEIEKLADPSVKAFIVVNPTNPTSKEFDETALTAIKQATTKNPDLMIISDEVYGAFVPHFKSIYSVVPYNTMLVYSYSKLYGCTGWRLGVIGLNDENVFDHNISKLDAADKAELNKRYGSNVLDPAKMKFIDRLVADSRSIGLYHTAGLSTPQQIMESLFSLRHMLTTTNGGTSDPYIEIARKLVDKRYQDLHKAMGAPEDNTDTNTHYYSLIDVYRLAEKTYGKEFRDYLADDFQQVDFLLRLAEKNGVVLVDGVGFGAKPGELRVSQANLPTNDYAVIGKQVLDVLKDYYKEFEDKNSKK</sequence>
<feature type="domain" description="Aminotransferase class I/classII large" evidence="2">
    <location>
        <begin position="157"/>
        <end position="513"/>
    </location>
</feature>
<dbReference type="Pfam" id="PF00155">
    <property type="entry name" value="Aminotran_1_2"/>
    <property type="match status" value="1"/>
</dbReference>
<accession>A0A256LJC1</accession>
<name>A0A256LJC1_9LACO</name>
<evidence type="ECO:0000259" key="2">
    <source>
        <dbReference type="Pfam" id="PF00155"/>
    </source>
</evidence>
<gene>
    <name evidence="3" type="ORF">CBF53_00290</name>
    <name evidence="4" type="ORF">CBF70_00290</name>
</gene>
<dbReference type="SUPFAM" id="SSF53383">
    <property type="entry name" value="PLP-dependent transferases"/>
    <property type="match status" value="1"/>
</dbReference>
<keyword evidence="6" id="KW-1185">Reference proteome</keyword>
<dbReference type="InterPro" id="IPR015424">
    <property type="entry name" value="PyrdxlP-dep_Trfase"/>
</dbReference>
<dbReference type="Gene3D" id="1.10.20.110">
    <property type="match status" value="1"/>
</dbReference>
<dbReference type="Proteomes" id="UP000216316">
    <property type="component" value="Unassembled WGS sequence"/>
</dbReference>
<evidence type="ECO:0000256" key="1">
    <source>
        <dbReference type="ARBA" id="ARBA00022898"/>
    </source>
</evidence>
<protein>
    <submittedName>
        <fullName evidence="4">Aspartate 4-decarboxylase</fullName>
    </submittedName>
</protein>
<dbReference type="NCBIfam" id="NF006755">
    <property type="entry name" value="PRK09275.1"/>
    <property type="match status" value="1"/>
</dbReference>
<dbReference type="Gene3D" id="3.90.1150.10">
    <property type="entry name" value="Aspartate Aminotransferase, domain 1"/>
    <property type="match status" value="1"/>
</dbReference>
<dbReference type="RefSeq" id="WP_057718842.1">
    <property type="nucleotide sequence ID" value="NZ_CAJUTI010000009.1"/>
</dbReference>
<dbReference type="AlphaFoldDB" id="A0A256LJC1"/>
<evidence type="ECO:0000313" key="5">
    <source>
        <dbReference type="Proteomes" id="UP000215828"/>
    </source>
</evidence>
<dbReference type="InterPro" id="IPR004839">
    <property type="entry name" value="Aminotransferase_I/II_large"/>
</dbReference>
<dbReference type="CDD" id="cd00609">
    <property type="entry name" value="AAT_like"/>
    <property type="match status" value="1"/>
</dbReference>
<dbReference type="PANTHER" id="PTHR43795">
    <property type="entry name" value="BIFUNCTIONAL ASPARTATE AMINOTRANSFERASE AND GLUTAMATE/ASPARTATE-PREPHENATE AMINOTRANSFERASE-RELATED"/>
    <property type="match status" value="1"/>
</dbReference>
<evidence type="ECO:0000313" key="3">
    <source>
        <dbReference type="EMBL" id="OYR89138.1"/>
    </source>
</evidence>
<evidence type="ECO:0000313" key="4">
    <source>
        <dbReference type="EMBL" id="OYR93460.1"/>
    </source>
</evidence>
<organism evidence="4 5">
    <name type="scientific">Lactobacillus taiwanensis</name>
    <dbReference type="NCBI Taxonomy" id="508451"/>
    <lineage>
        <taxon>Bacteria</taxon>
        <taxon>Bacillati</taxon>
        <taxon>Bacillota</taxon>
        <taxon>Bacilli</taxon>
        <taxon>Lactobacillales</taxon>
        <taxon>Lactobacillaceae</taxon>
        <taxon>Lactobacillus</taxon>
    </lineage>
</organism>
<dbReference type="Gene3D" id="3.40.640.10">
    <property type="entry name" value="Type I PLP-dependent aspartate aminotransferase-like (Major domain)"/>
    <property type="match status" value="1"/>
</dbReference>